<accession>A0A4R2GD28</accession>
<dbReference type="OrthoDB" id="1122386at2"/>
<organism evidence="1 2">
    <name type="scientific">Natronoflexus pectinivorans</name>
    <dbReference type="NCBI Taxonomy" id="682526"/>
    <lineage>
        <taxon>Bacteria</taxon>
        <taxon>Pseudomonadati</taxon>
        <taxon>Bacteroidota</taxon>
        <taxon>Bacteroidia</taxon>
        <taxon>Marinilabiliales</taxon>
        <taxon>Marinilabiliaceae</taxon>
        <taxon>Natronoflexus</taxon>
    </lineage>
</organism>
<comment type="caution">
    <text evidence="1">The sequence shown here is derived from an EMBL/GenBank/DDBJ whole genome shotgun (WGS) entry which is preliminary data.</text>
</comment>
<dbReference type="EMBL" id="SLWK01000015">
    <property type="protein sequence ID" value="TCO05988.1"/>
    <property type="molecule type" value="Genomic_DNA"/>
</dbReference>
<reference evidence="1 2" key="1">
    <citation type="submission" date="2019-03" db="EMBL/GenBank/DDBJ databases">
        <title>Genomic Encyclopedia of Type Strains, Phase IV (KMG-IV): sequencing the most valuable type-strain genomes for metagenomic binning, comparative biology and taxonomic classification.</title>
        <authorList>
            <person name="Goeker M."/>
        </authorList>
    </citation>
    <scope>NUCLEOTIDE SEQUENCE [LARGE SCALE GENOMIC DNA]</scope>
    <source>
        <strain evidence="1 2">DSM 24179</strain>
    </source>
</reference>
<evidence type="ECO:0000313" key="2">
    <source>
        <dbReference type="Proteomes" id="UP000295221"/>
    </source>
</evidence>
<sequence>MTRLVFISLILLMAWSSMLGQTVVRLAKPQQATEPIEAYTLFDESLPADIPNAIGTMGYYINGGSFPYSYQWLENETVIAEGELALIVPSINHSYYLRIRDSNSCEVLIPISISPSMPGEKSSMAHSETYNWKLTRNYLYLNGNLSTEQSVNIRLYDINGRLIHHQLIHAETTIPVNLSPGVYLIYSKLGDVNRVEKAIVE</sequence>
<name>A0A4R2GD28_9BACT</name>
<dbReference type="InterPro" id="IPR026444">
    <property type="entry name" value="Secre_tail"/>
</dbReference>
<protein>
    <submittedName>
        <fullName evidence="1">Putative secreted protein (Por secretion system target)</fullName>
    </submittedName>
</protein>
<gene>
    <name evidence="1" type="ORF">EV194_11539</name>
</gene>
<keyword evidence="2" id="KW-1185">Reference proteome</keyword>
<evidence type="ECO:0000313" key="1">
    <source>
        <dbReference type="EMBL" id="TCO05988.1"/>
    </source>
</evidence>
<dbReference type="Proteomes" id="UP000295221">
    <property type="component" value="Unassembled WGS sequence"/>
</dbReference>
<dbReference type="AlphaFoldDB" id="A0A4R2GD28"/>
<proteinExistence type="predicted"/>
<dbReference type="RefSeq" id="WP_132434953.1">
    <property type="nucleotide sequence ID" value="NZ_SLWK01000015.1"/>
</dbReference>
<dbReference type="NCBIfam" id="TIGR04183">
    <property type="entry name" value="Por_Secre_tail"/>
    <property type="match status" value="1"/>
</dbReference>